<feature type="compositionally biased region" description="Low complexity" evidence="1">
    <location>
        <begin position="464"/>
        <end position="474"/>
    </location>
</feature>
<reference evidence="2 3" key="1">
    <citation type="submission" date="2018-02" db="EMBL/GenBank/DDBJ databases">
        <title>Genome sequence of the basidiomycete white-rot fungus Phlebia centrifuga.</title>
        <authorList>
            <person name="Granchi Z."/>
            <person name="Peng M."/>
            <person name="de Vries R.P."/>
            <person name="Hilden K."/>
            <person name="Makela M.R."/>
            <person name="Grigoriev I."/>
            <person name="Riley R."/>
        </authorList>
    </citation>
    <scope>NUCLEOTIDE SEQUENCE [LARGE SCALE GENOMIC DNA]</scope>
    <source>
        <strain evidence="2 3">FBCC195</strain>
    </source>
</reference>
<feature type="region of interest" description="Disordered" evidence="1">
    <location>
        <begin position="1"/>
        <end position="46"/>
    </location>
</feature>
<dbReference type="OrthoDB" id="3266894at2759"/>
<evidence type="ECO:0000256" key="1">
    <source>
        <dbReference type="SAM" id="MobiDB-lite"/>
    </source>
</evidence>
<feature type="compositionally biased region" description="Polar residues" evidence="1">
    <location>
        <begin position="555"/>
        <end position="577"/>
    </location>
</feature>
<sequence>MFSKKPRESILCLFDPLSAPQTPPRETHSPDSSSDKENDGPQPGQLTAFFNRVYTIPKSTKTPKGKLIDFEGSSFADDSVEEDASDEENMQEGSSDARAAGTISESSPSMQRRPLVDIKLERTPPPGVQLPPTIMEEESPQPSPCGDQSTSWSEGPTILPLSATPAPTGTPLADVINSINLSAMSITDSSSEELVSQEVDDDDYLVADSTCPDINICAPESEPSSPYSSPPLNPSATAFLSPIASPPGQCMPQRRQHTTFSPMDPRRFSVDLHSSFSLQMQSSDMSFDLLNDKISILDHGQDSFWSGMGSEDAEDDTMDLARVEMKMKVVAEKYESIKEAEEIKPLPTVNQRTPPKLLLFVDDDANSSTPLRAPVFSLPKASPTGSMGSLISDANSAEITVAPFASLREVVHSSPSPKLPTPSTALPHVPALRIMKKSFKIHDRTGSSSSTGTSDAASRLDEVSSASSSRCTSRAELHSSISLERISTPEAKVEKPRTTIRGLQRPPPGAKVPPAPSRTTGPMRALASSARAISSALSQTSSREATRPSGAPSATAPSRSNLVQRPTANLPPTQTIPASKLHRPAISGTSTLRPPSRPTAMIGSASTTAASGIPGVRSGLPRPASRLPAPSKMIGGKPGSSNLRRV</sequence>
<comment type="caution">
    <text evidence="2">The sequence shown here is derived from an EMBL/GenBank/DDBJ whole genome shotgun (WGS) entry which is preliminary data.</text>
</comment>
<name>A0A2R6NJ02_9APHY</name>
<accession>A0A2R6NJ02</accession>
<feature type="compositionally biased region" description="Acidic residues" evidence="1">
    <location>
        <begin position="78"/>
        <end position="90"/>
    </location>
</feature>
<feature type="compositionally biased region" description="Pro residues" evidence="1">
    <location>
        <begin position="505"/>
        <end position="516"/>
    </location>
</feature>
<dbReference type="Proteomes" id="UP000186601">
    <property type="component" value="Unassembled WGS sequence"/>
</dbReference>
<proteinExistence type="predicted"/>
<evidence type="ECO:0000313" key="3">
    <source>
        <dbReference type="Proteomes" id="UP000186601"/>
    </source>
</evidence>
<gene>
    <name evidence="2" type="ORF">PHLCEN_2v11782</name>
</gene>
<feature type="compositionally biased region" description="Low complexity" evidence="1">
    <location>
        <begin position="524"/>
        <end position="538"/>
    </location>
</feature>
<keyword evidence="3" id="KW-1185">Reference proteome</keyword>
<protein>
    <submittedName>
        <fullName evidence="2">Uncharacterized protein</fullName>
    </submittedName>
</protein>
<feature type="compositionally biased region" description="Basic and acidic residues" evidence="1">
    <location>
        <begin position="25"/>
        <end position="39"/>
    </location>
</feature>
<dbReference type="EMBL" id="MLYV02001195">
    <property type="protein sequence ID" value="PSR72334.1"/>
    <property type="molecule type" value="Genomic_DNA"/>
</dbReference>
<organism evidence="2 3">
    <name type="scientific">Hermanssonia centrifuga</name>
    <dbReference type="NCBI Taxonomy" id="98765"/>
    <lineage>
        <taxon>Eukaryota</taxon>
        <taxon>Fungi</taxon>
        <taxon>Dikarya</taxon>
        <taxon>Basidiomycota</taxon>
        <taxon>Agaricomycotina</taxon>
        <taxon>Agaricomycetes</taxon>
        <taxon>Polyporales</taxon>
        <taxon>Meruliaceae</taxon>
        <taxon>Hermanssonia</taxon>
    </lineage>
</organism>
<feature type="region of interest" description="Disordered" evidence="1">
    <location>
        <begin position="439"/>
        <end position="646"/>
    </location>
</feature>
<feature type="region of interest" description="Disordered" evidence="1">
    <location>
        <begin position="59"/>
        <end position="167"/>
    </location>
</feature>
<dbReference type="STRING" id="98765.A0A2R6NJ02"/>
<dbReference type="AlphaFoldDB" id="A0A2R6NJ02"/>
<evidence type="ECO:0000313" key="2">
    <source>
        <dbReference type="EMBL" id="PSR72334.1"/>
    </source>
</evidence>
<feature type="compositionally biased region" description="Low complexity" evidence="1">
    <location>
        <begin position="446"/>
        <end position="457"/>
    </location>
</feature>